<dbReference type="EMBL" id="BART01027179">
    <property type="protein sequence ID" value="GAG90795.1"/>
    <property type="molecule type" value="Genomic_DNA"/>
</dbReference>
<protein>
    <submittedName>
        <fullName evidence="1">Uncharacterized protein</fullName>
    </submittedName>
</protein>
<comment type="caution">
    <text evidence="1">The sequence shown here is derived from an EMBL/GenBank/DDBJ whole genome shotgun (WGS) entry which is preliminary data.</text>
</comment>
<organism evidence="1">
    <name type="scientific">marine sediment metagenome</name>
    <dbReference type="NCBI Taxonomy" id="412755"/>
    <lineage>
        <taxon>unclassified sequences</taxon>
        <taxon>metagenomes</taxon>
        <taxon>ecological metagenomes</taxon>
    </lineage>
</organism>
<proteinExistence type="predicted"/>
<reference evidence="1" key="1">
    <citation type="journal article" date="2014" name="Front. Microbiol.">
        <title>High frequency of phylogenetically diverse reductive dehalogenase-homologous genes in deep subseafloor sedimentary metagenomes.</title>
        <authorList>
            <person name="Kawai M."/>
            <person name="Futagami T."/>
            <person name="Toyoda A."/>
            <person name="Takaki Y."/>
            <person name="Nishi S."/>
            <person name="Hori S."/>
            <person name="Arai W."/>
            <person name="Tsubouchi T."/>
            <person name="Morono Y."/>
            <person name="Uchiyama I."/>
            <person name="Ito T."/>
            <person name="Fujiyama A."/>
            <person name="Inagaki F."/>
            <person name="Takami H."/>
        </authorList>
    </citation>
    <scope>NUCLEOTIDE SEQUENCE</scope>
    <source>
        <strain evidence="1">Expedition CK06-06</strain>
    </source>
</reference>
<name>X1B6R6_9ZZZZ</name>
<evidence type="ECO:0000313" key="1">
    <source>
        <dbReference type="EMBL" id="GAG90795.1"/>
    </source>
</evidence>
<sequence length="118" mass="13524">MNLHLLEPKGITYVNDDVPNRGRVVSYHCKPAVRLLLSALTHDIKSLPRKDRQSIMDADECRYTIGFEIEKTRFKRGAVKRYPLFCGFERDGSCGVEAVTNVLPLLPQSEWRTKVFSL</sequence>
<dbReference type="AlphaFoldDB" id="X1B6R6"/>
<gene>
    <name evidence="1" type="ORF">S01H4_48247</name>
</gene>
<accession>X1B6R6</accession>